<dbReference type="EMBL" id="VIGV01000001">
    <property type="protein sequence ID" value="TWS26623.1"/>
    <property type="molecule type" value="Genomic_DNA"/>
</dbReference>
<keyword evidence="2" id="KW-1185">Reference proteome</keyword>
<reference evidence="1 2" key="2">
    <citation type="submission" date="2019-08" db="EMBL/GenBank/DDBJ databases">
        <title>Tsukamurella conjunctivitidis sp. nov., Tsukamurella assacharolytica sp. nov. and Tsukamurella sputae sp. nov. isolated from patients with conjunctivitis, bacteraemia (lymphoma) and respiratory infection (sputum) in Hong Kong.</title>
        <authorList>
            <person name="Fok K.M.N."/>
            <person name="Fong J.Y.H."/>
        </authorList>
    </citation>
    <scope>NUCLEOTIDE SEQUENCE [LARGE SCALE GENOMIC DNA]</scope>
    <source>
        <strain evidence="1 2">HKU70</strain>
    </source>
</reference>
<dbReference type="Pfam" id="PF25209">
    <property type="entry name" value="Phage_capsid_4"/>
    <property type="match status" value="1"/>
</dbReference>
<name>A0A5C5RVT7_9ACTN</name>
<dbReference type="InterPro" id="IPR049995">
    <property type="entry name" value="Capsid_mycobact-type"/>
</dbReference>
<dbReference type="NCBIfam" id="NF042926">
    <property type="entry name" value="capsid_Caudo_1"/>
    <property type="match status" value="1"/>
</dbReference>
<gene>
    <name evidence="1" type="ORF">FK268_05220</name>
</gene>
<protein>
    <submittedName>
        <fullName evidence="1">Uncharacterized protein</fullName>
    </submittedName>
</protein>
<evidence type="ECO:0000313" key="1">
    <source>
        <dbReference type="EMBL" id="TWS26623.1"/>
    </source>
</evidence>
<evidence type="ECO:0000313" key="2">
    <source>
        <dbReference type="Proteomes" id="UP000319792"/>
    </source>
</evidence>
<sequence length="154" mass="16930">MPVQNPTLVPALDGRTLTVDQALARPTIIRDRIATLADNLMVAPAFYRPAGGQGVTGGGILYSVTRATDQYLDGDLEERAPGGEYKQLQGVDPEVKLAKVKDWGAKFRIEDERRTRNDVDYLDQQTTQLANTIAKKIDDEAMRVLMAALDDVVT</sequence>
<dbReference type="Proteomes" id="UP000319792">
    <property type="component" value="Unassembled WGS sequence"/>
</dbReference>
<dbReference type="RefSeq" id="WP_306461483.1">
    <property type="nucleotide sequence ID" value="NZ_VIGV01000001.1"/>
</dbReference>
<reference evidence="1 2" key="1">
    <citation type="submission" date="2019-06" db="EMBL/GenBank/DDBJ databases">
        <authorList>
            <person name="Teng J.L.L."/>
            <person name="Lee H.H."/>
            <person name="Lau S.K.P."/>
            <person name="Woo P.C.Y."/>
        </authorList>
    </citation>
    <scope>NUCLEOTIDE SEQUENCE [LARGE SCALE GENOMIC DNA]</scope>
    <source>
        <strain evidence="1 2">HKU70</strain>
    </source>
</reference>
<organism evidence="1 2">
    <name type="scientific">Tsukamurella sputi</name>
    <dbReference type="NCBI Taxonomy" id="2591848"/>
    <lineage>
        <taxon>Bacteria</taxon>
        <taxon>Bacillati</taxon>
        <taxon>Actinomycetota</taxon>
        <taxon>Actinomycetes</taxon>
        <taxon>Mycobacteriales</taxon>
        <taxon>Tsukamurellaceae</taxon>
        <taxon>Tsukamurella</taxon>
    </lineage>
</organism>
<dbReference type="AlphaFoldDB" id="A0A5C5RVT7"/>
<proteinExistence type="predicted"/>
<accession>A0A5C5RVT7</accession>
<comment type="caution">
    <text evidence="1">The sequence shown here is derived from an EMBL/GenBank/DDBJ whole genome shotgun (WGS) entry which is preliminary data.</text>
</comment>
<feature type="non-terminal residue" evidence="1">
    <location>
        <position position="154"/>
    </location>
</feature>